<feature type="region of interest" description="Disordered" evidence="1">
    <location>
        <begin position="171"/>
        <end position="198"/>
    </location>
</feature>
<evidence type="ECO:0000256" key="2">
    <source>
        <dbReference type="SAM" id="Phobius"/>
    </source>
</evidence>
<feature type="compositionally biased region" description="Basic residues" evidence="1">
    <location>
        <begin position="188"/>
        <end position="198"/>
    </location>
</feature>
<gene>
    <name evidence="4" type="ORF">GA0070607_2474</name>
</gene>
<evidence type="ECO:0000259" key="3">
    <source>
        <dbReference type="Pfam" id="PF12158"/>
    </source>
</evidence>
<dbReference type="AlphaFoldDB" id="A0A1C4VQ45"/>
<feature type="transmembrane region" description="Helical" evidence="2">
    <location>
        <begin position="120"/>
        <end position="140"/>
    </location>
</feature>
<organism evidence="4 5">
    <name type="scientific">Micromonospora coriariae</name>
    <dbReference type="NCBI Taxonomy" id="285665"/>
    <lineage>
        <taxon>Bacteria</taxon>
        <taxon>Bacillati</taxon>
        <taxon>Actinomycetota</taxon>
        <taxon>Actinomycetes</taxon>
        <taxon>Micromonosporales</taxon>
        <taxon>Micromonosporaceae</taxon>
        <taxon>Micromonospora</taxon>
    </lineage>
</organism>
<name>A0A1C4VQ45_9ACTN</name>
<keyword evidence="2" id="KW-0812">Transmembrane</keyword>
<evidence type="ECO:0000313" key="5">
    <source>
        <dbReference type="Proteomes" id="UP000198243"/>
    </source>
</evidence>
<feature type="domain" description="DUF3592" evidence="3">
    <location>
        <begin position="50"/>
        <end position="109"/>
    </location>
</feature>
<keyword evidence="5" id="KW-1185">Reference proteome</keyword>
<proteinExistence type="predicted"/>
<evidence type="ECO:0000313" key="4">
    <source>
        <dbReference type="EMBL" id="SCE86083.1"/>
    </source>
</evidence>
<dbReference type="Pfam" id="PF12158">
    <property type="entry name" value="DUF3592"/>
    <property type="match status" value="1"/>
</dbReference>
<dbReference type="Proteomes" id="UP000198243">
    <property type="component" value="Chromosome I"/>
</dbReference>
<keyword evidence="2" id="KW-0472">Membrane</keyword>
<accession>A0A1C4VQ45</accession>
<keyword evidence="2" id="KW-1133">Transmembrane helix</keyword>
<sequence>MTLRRPVWVTLGCVLLVVTGAALLWLPLHTQHALDDWKTELRAEGVPARAVVYDRVSKRGGSSTTMYLRYETAGRTYEQEMGCFEVCLPTGDVVPIWVNPADPSDFVTDFDELNGHRGRIQGVIGAAGFVILVVAVPLALSRIPFRRWFRARGASRVFKCPAARPAIHRRGVPRRAGVQSSGGARFTSRSKHKRIDRG</sequence>
<evidence type="ECO:0000256" key="1">
    <source>
        <dbReference type="SAM" id="MobiDB-lite"/>
    </source>
</evidence>
<reference evidence="5" key="1">
    <citation type="submission" date="2016-06" db="EMBL/GenBank/DDBJ databases">
        <authorList>
            <person name="Varghese N."/>
            <person name="Submissions Spin"/>
        </authorList>
    </citation>
    <scope>NUCLEOTIDE SEQUENCE [LARGE SCALE GENOMIC DNA]</scope>
    <source>
        <strain evidence="5">DSM 44875</strain>
    </source>
</reference>
<dbReference type="InterPro" id="IPR021994">
    <property type="entry name" value="DUF3592"/>
</dbReference>
<protein>
    <recommendedName>
        <fullName evidence="3">DUF3592 domain-containing protein</fullName>
    </recommendedName>
</protein>
<feature type="transmembrane region" description="Helical" evidence="2">
    <location>
        <begin position="7"/>
        <end position="28"/>
    </location>
</feature>
<dbReference type="EMBL" id="LT607412">
    <property type="protein sequence ID" value="SCE86083.1"/>
    <property type="molecule type" value="Genomic_DNA"/>
</dbReference>